<sequence>MELSPHHSTNYPHQQQHHVELKRYPGFAALLQQQLLQPVYEAQQLQLLQQQGRAFAVAPVRGSNGEDRGLGFVALRDLPAGFVVYEELPLLSLQHSVNKCLVKACCCCRAPLGDAVFQLLHFFSAVPESYRHLQSLNINKDLLLQLQQQQQGEQHLHEVIPCPAGCGEAFCSVRCVENDVVHRQLCVGHLCEEAPLVTFKRFAVEHCENLLLVAAAIVSAAAAAAAAAASAAAAAPAPGGVALNDAETASAALQLLRLLLQHHHGQWHEEEGTEASTGGPGMDEETDEETEEETELSRKDIVDRGSSLLLLSLREASEVYAHLISPRLVSELLSLFDHCNSDLEVPNPLNEFFGFCLSRVSVSSAEELQCLLAEKEAALTALFGKQHTEDEADSDEDVGQSPQTTHAEEAATGEVQTLRKLYLNEPLSLLCPPPVGKGREFPAVKQTAFFCSIARINHSCAPNMEMVCKHSPHGGQMLLKLVRNVQQGEELCVSYVKGLPLVDRQLRRQRLKEFGFECSCHHCASGL</sequence>
<feature type="region of interest" description="Disordered" evidence="1">
    <location>
        <begin position="267"/>
        <end position="298"/>
    </location>
</feature>
<protein>
    <submittedName>
        <fullName evidence="3">Histone-lysine N-methyltransferase, putative</fullName>
    </submittedName>
</protein>
<dbReference type="SUPFAM" id="SSF82199">
    <property type="entry name" value="SET domain"/>
    <property type="match status" value="1"/>
</dbReference>
<dbReference type="Pfam" id="PF00856">
    <property type="entry name" value="SET"/>
    <property type="match status" value="1"/>
</dbReference>
<dbReference type="PANTHER" id="PTHR47436">
    <property type="entry name" value="HISTONE-LYSINE N-METHYLTRANSFERASE ATXR2"/>
    <property type="match status" value="1"/>
</dbReference>
<proteinExistence type="predicted"/>
<dbReference type="GO" id="GO:0008168">
    <property type="term" value="F:methyltransferase activity"/>
    <property type="evidence" value="ECO:0007669"/>
    <property type="project" value="UniProtKB-KW"/>
</dbReference>
<keyword evidence="3" id="KW-0489">Methyltransferase</keyword>
<dbReference type="InterPro" id="IPR046341">
    <property type="entry name" value="SET_dom_sf"/>
</dbReference>
<dbReference type="GO" id="GO:0032259">
    <property type="term" value="P:methylation"/>
    <property type="evidence" value="ECO:0007669"/>
    <property type="project" value="UniProtKB-KW"/>
</dbReference>
<feature type="region of interest" description="Disordered" evidence="1">
    <location>
        <begin position="387"/>
        <end position="411"/>
    </location>
</feature>
<evidence type="ECO:0000313" key="3">
    <source>
        <dbReference type="EMBL" id="CDJ52135.1"/>
    </source>
</evidence>
<dbReference type="VEuPathDB" id="ToxoDB:EBH_0002920"/>
<reference evidence="3" key="2">
    <citation type="submission" date="2013-10" db="EMBL/GenBank/DDBJ databases">
        <authorList>
            <person name="Aslett M."/>
        </authorList>
    </citation>
    <scope>NUCLEOTIDE SEQUENCE [LARGE SCALE GENOMIC DNA]</scope>
    <source>
        <strain evidence="3">Houghton</strain>
    </source>
</reference>
<dbReference type="InterPro" id="IPR001214">
    <property type="entry name" value="SET_dom"/>
</dbReference>
<dbReference type="Proteomes" id="UP000030750">
    <property type="component" value="Unassembled WGS sequence"/>
</dbReference>
<dbReference type="Gene3D" id="2.170.270.10">
    <property type="entry name" value="SET domain"/>
    <property type="match status" value="1"/>
</dbReference>
<dbReference type="PROSITE" id="PS50280">
    <property type="entry name" value="SET"/>
    <property type="match status" value="1"/>
</dbReference>
<feature type="domain" description="SET" evidence="2">
    <location>
        <begin position="43"/>
        <end position="496"/>
    </location>
</feature>
<dbReference type="PANTHER" id="PTHR47436:SF1">
    <property type="entry name" value="SET DOMAIN-CONTAINING PROTEIN"/>
    <property type="match status" value="1"/>
</dbReference>
<keyword evidence="4" id="KW-1185">Reference proteome</keyword>
<dbReference type="AlphaFoldDB" id="U6LWF5"/>
<organism evidence="3 4">
    <name type="scientific">Eimeria brunetti</name>
    <dbReference type="NCBI Taxonomy" id="51314"/>
    <lineage>
        <taxon>Eukaryota</taxon>
        <taxon>Sar</taxon>
        <taxon>Alveolata</taxon>
        <taxon>Apicomplexa</taxon>
        <taxon>Conoidasida</taxon>
        <taxon>Coccidia</taxon>
        <taxon>Eucoccidiorida</taxon>
        <taxon>Eimeriorina</taxon>
        <taxon>Eimeriidae</taxon>
        <taxon>Eimeria</taxon>
    </lineage>
</organism>
<gene>
    <name evidence="3" type="ORF">EBH_0002920</name>
</gene>
<accession>U6LWF5</accession>
<evidence type="ECO:0000259" key="2">
    <source>
        <dbReference type="PROSITE" id="PS50280"/>
    </source>
</evidence>
<reference evidence="3" key="1">
    <citation type="submission" date="2013-10" db="EMBL/GenBank/DDBJ databases">
        <title>Genomic analysis of the causative agents of coccidiosis in chickens.</title>
        <authorList>
            <person name="Reid A.J."/>
            <person name="Blake D."/>
            <person name="Billington K."/>
            <person name="Browne H."/>
            <person name="Dunn M."/>
            <person name="Hung S."/>
            <person name="Kawahara F."/>
            <person name="Miranda-Saavedra D."/>
            <person name="Mourier T."/>
            <person name="Nagra H."/>
            <person name="Otto T.D."/>
            <person name="Rawlings N."/>
            <person name="Sanchez A."/>
            <person name="Sanders M."/>
            <person name="Subramaniam C."/>
            <person name="Tay Y."/>
            <person name="Dear P."/>
            <person name="Doerig C."/>
            <person name="Gruber A."/>
            <person name="Parkinson J."/>
            <person name="Shirley M."/>
            <person name="Wan K.L."/>
            <person name="Berriman M."/>
            <person name="Tomley F."/>
            <person name="Pain A."/>
        </authorList>
    </citation>
    <scope>NUCLEOTIDE SEQUENCE [LARGE SCALE GENOMIC DNA]</scope>
    <source>
        <strain evidence="3">Houghton</strain>
    </source>
</reference>
<feature type="compositionally biased region" description="Acidic residues" evidence="1">
    <location>
        <begin position="282"/>
        <end position="294"/>
    </location>
</feature>
<evidence type="ECO:0000313" key="4">
    <source>
        <dbReference type="Proteomes" id="UP000030750"/>
    </source>
</evidence>
<dbReference type="OrthoDB" id="446890at2759"/>
<dbReference type="InterPro" id="IPR044237">
    <property type="entry name" value="ATXR2-like"/>
</dbReference>
<name>U6LWF5_9EIME</name>
<keyword evidence="3" id="KW-0808">Transferase</keyword>
<evidence type="ECO:0000256" key="1">
    <source>
        <dbReference type="SAM" id="MobiDB-lite"/>
    </source>
</evidence>
<dbReference type="EMBL" id="HG713077">
    <property type="protein sequence ID" value="CDJ52135.1"/>
    <property type="molecule type" value="Genomic_DNA"/>
</dbReference>
<dbReference type="CDD" id="cd20071">
    <property type="entry name" value="SET_SMYD"/>
    <property type="match status" value="1"/>
</dbReference>